<dbReference type="Pfam" id="PF16344">
    <property type="entry name" value="FecR_C"/>
    <property type="match status" value="1"/>
</dbReference>
<dbReference type="Gene3D" id="2.60.120.1440">
    <property type="match status" value="1"/>
</dbReference>
<keyword evidence="1" id="KW-0812">Transmembrane</keyword>
<dbReference type="PANTHER" id="PTHR30273">
    <property type="entry name" value="PERIPLASMIC SIGNAL SENSOR AND SIGMA FACTOR ACTIVATOR FECR-RELATED"/>
    <property type="match status" value="1"/>
</dbReference>
<dbReference type="Pfam" id="PF04773">
    <property type="entry name" value="FecR"/>
    <property type="match status" value="1"/>
</dbReference>
<organism evidence="4 5">
    <name type="scientific">Sphingobacterium suaedae</name>
    <dbReference type="NCBI Taxonomy" id="1686402"/>
    <lineage>
        <taxon>Bacteria</taxon>
        <taxon>Pseudomonadati</taxon>
        <taxon>Bacteroidota</taxon>
        <taxon>Sphingobacteriia</taxon>
        <taxon>Sphingobacteriales</taxon>
        <taxon>Sphingobacteriaceae</taxon>
        <taxon>Sphingobacterium</taxon>
    </lineage>
</organism>
<dbReference type="Proteomes" id="UP001597545">
    <property type="component" value="Unassembled WGS sequence"/>
</dbReference>
<dbReference type="PANTHER" id="PTHR30273:SF2">
    <property type="entry name" value="PROTEIN FECR"/>
    <property type="match status" value="1"/>
</dbReference>
<proteinExistence type="predicted"/>
<evidence type="ECO:0000313" key="5">
    <source>
        <dbReference type="Proteomes" id="UP001597545"/>
    </source>
</evidence>
<name>A0ABW5KDY0_9SPHI</name>
<feature type="domain" description="Protein FecR C-terminal" evidence="3">
    <location>
        <begin position="273"/>
        <end position="339"/>
    </location>
</feature>
<dbReference type="InterPro" id="IPR032508">
    <property type="entry name" value="FecR_C"/>
</dbReference>
<dbReference type="InterPro" id="IPR012373">
    <property type="entry name" value="Ferrdict_sens_TM"/>
</dbReference>
<feature type="domain" description="FecR protein" evidence="2">
    <location>
        <begin position="121"/>
        <end position="204"/>
    </location>
</feature>
<keyword evidence="1" id="KW-0472">Membrane</keyword>
<comment type="caution">
    <text evidence="4">The sequence shown here is derived from an EMBL/GenBank/DDBJ whole genome shotgun (WGS) entry which is preliminary data.</text>
</comment>
<evidence type="ECO:0000313" key="4">
    <source>
        <dbReference type="EMBL" id="MFD2546354.1"/>
    </source>
</evidence>
<reference evidence="5" key="1">
    <citation type="journal article" date="2019" name="Int. J. Syst. Evol. Microbiol.">
        <title>The Global Catalogue of Microorganisms (GCM) 10K type strain sequencing project: providing services to taxonomists for standard genome sequencing and annotation.</title>
        <authorList>
            <consortium name="The Broad Institute Genomics Platform"/>
            <consortium name="The Broad Institute Genome Sequencing Center for Infectious Disease"/>
            <person name="Wu L."/>
            <person name="Ma J."/>
        </authorList>
    </citation>
    <scope>NUCLEOTIDE SEQUENCE [LARGE SCALE GENOMIC DNA]</scope>
    <source>
        <strain evidence="5">KCTC 42662</strain>
    </source>
</reference>
<sequence>MDKEKLKQFFANQCSYEECKVIASYLEDNEAALDELTMFEEIASSEILPTSWAEKSHYYRQLGIARRQNIQRLSYSTVAAAIVILAFIFSFFRLGQQKNAIDSLGHAYTIRIMNDEPTIKLIHLPDSSTLLLSPAAQIAYRSDFVSNRQVQQLEGIVTYHVRKGRNSPFRVNYRGLETKAVGTVFTIQDLDETHLSIELSEGKIVVEDQARLRMGKVYLEGHEKIVVNTVDFSYKRAAMPTQNFTETWELERVKTTSGIGGGQIEWTNSFIRFQAVDNAHVFSIIERLYGVKVLVESQHVLQGNFTGTLYNKDDLNILFANFCQMNGCTYQLEQAVVIIK</sequence>
<protein>
    <submittedName>
        <fullName evidence="4">FecR family protein</fullName>
    </submittedName>
</protein>
<evidence type="ECO:0000259" key="2">
    <source>
        <dbReference type="Pfam" id="PF04773"/>
    </source>
</evidence>
<accession>A0ABW5KDY0</accession>
<dbReference type="EMBL" id="JBHULR010000001">
    <property type="protein sequence ID" value="MFD2546354.1"/>
    <property type="molecule type" value="Genomic_DNA"/>
</dbReference>
<evidence type="ECO:0000259" key="3">
    <source>
        <dbReference type="Pfam" id="PF16344"/>
    </source>
</evidence>
<dbReference type="RefSeq" id="WP_380900058.1">
    <property type="nucleotide sequence ID" value="NZ_JBHUEG010000002.1"/>
</dbReference>
<dbReference type="InterPro" id="IPR006860">
    <property type="entry name" value="FecR"/>
</dbReference>
<keyword evidence="1" id="KW-1133">Transmembrane helix</keyword>
<feature type="transmembrane region" description="Helical" evidence="1">
    <location>
        <begin position="73"/>
        <end position="92"/>
    </location>
</feature>
<keyword evidence="5" id="KW-1185">Reference proteome</keyword>
<evidence type="ECO:0000256" key="1">
    <source>
        <dbReference type="SAM" id="Phobius"/>
    </source>
</evidence>
<gene>
    <name evidence="4" type="ORF">ACFSR5_01710</name>
</gene>
<dbReference type="Gene3D" id="3.55.50.30">
    <property type="match status" value="1"/>
</dbReference>